<dbReference type="CDD" id="cd16935">
    <property type="entry name" value="HATPase_AgrC-ComD-like"/>
    <property type="match status" value="1"/>
</dbReference>
<reference evidence="3" key="1">
    <citation type="submission" date="2019-11" db="EMBL/GenBank/DDBJ databases">
        <authorList>
            <person name="Feng L."/>
        </authorList>
    </citation>
    <scope>NUCLEOTIDE SEQUENCE</scope>
    <source>
        <strain evidence="3">ElimosumLFYP34</strain>
    </source>
</reference>
<dbReference type="AlphaFoldDB" id="A0A6N2YQ02"/>
<evidence type="ECO:0000259" key="2">
    <source>
        <dbReference type="Pfam" id="PF14501"/>
    </source>
</evidence>
<evidence type="ECO:0000313" key="3">
    <source>
        <dbReference type="EMBL" id="VYT67936.1"/>
    </source>
</evidence>
<dbReference type="Pfam" id="PF14501">
    <property type="entry name" value="HATPase_c_5"/>
    <property type="match status" value="1"/>
</dbReference>
<keyword evidence="1" id="KW-0472">Membrane</keyword>
<proteinExistence type="predicted"/>
<keyword evidence="1" id="KW-1133">Transmembrane helix</keyword>
<evidence type="ECO:0000256" key="1">
    <source>
        <dbReference type="SAM" id="Phobius"/>
    </source>
</evidence>
<organism evidence="3">
    <name type="scientific">Eubacterium limosum</name>
    <dbReference type="NCBI Taxonomy" id="1736"/>
    <lineage>
        <taxon>Bacteria</taxon>
        <taxon>Bacillati</taxon>
        <taxon>Bacillota</taxon>
        <taxon>Clostridia</taxon>
        <taxon>Eubacteriales</taxon>
        <taxon>Eubacteriaceae</taxon>
        <taxon>Eubacterium</taxon>
    </lineage>
</organism>
<feature type="transmembrane region" description="Helical" evidence="1">
    <location>
        <begin position="37"/>
        <end position="58"/>
    </location>
</feature>
<feature type="transmembrane region" description="Helical" evidence="1">
    <location>
        <begin position="187"/>
        <end position="209"/>
    </location>
</feature>
<feature type="transmembrane region" description="Helical" evidence="1">
    <location>
        <begin position="95"/>
        <end position="112"/>
    </location>
</feature>
<dbReference type="EMBL" id="CACRTR010000003">
    <property type="protein sequence ID" value="VYT67936.1"/>
    <property type="molecule type" value="Genomic_DNA"/>
</dbReference>
<name>A0A6N2YQ02_EUBLI</name>
<dbReference type="InterPro" id="IPR036890">
    <property type="entry name" value="HATPase_C_sf"/>
</dbReference>
<dbReference type="SUPFAM" id="SSF55874">
    <property type="entry name" value="ATPase domain of HSP90 chaperone/DNA topoisomerase II/histidine kinase"/>
    <property type="match status" value="1"/>
</dbReference>
<sequence length="431" mass="49714">MMSGTFCQSFLRASLSLLCTIGLIFVMTEFRYSRRKCFLIIFFFFVAAMTINGIILYAAGLDVLFRYFLFTTTLPCVILLAVLAKDDIFKAQFNFWTQINLFFAIVILSYYGTQALGGGFYTELLLRLLLYGGVFLLYTRYLRKPFRLFAKSLETGWILISFVPALFCTVIISLVLFPTIFYERPQVLPTLGLVYLTMFGVYAVIFITFQRSYELTSARREAEFLGLQINLQKRQFDTQQQKMEVIRMYRHDMRHHIGIIIAFLQDGHPEKAEAYSRQIQSMIDETSYYQFCENYLVNTLVSLYTDLAMTKGITICSDLSIPRELFVEDTDLCVIFSNALENALNACSKLPASDERSIDLICRKYPDKLVIEISNSFNGQAEFNEEGLPVSHDEHHGIGTQSIAFIVKKYNGILHYKTENRLFTLQILLNH</sequence>
<protein>
    <recommendedName>
        <fullName evidence="2">Sensor histidine kinase NatK-like C-terminal domain-containing protein</fullName>
    </recommendedName>
</protein>
<dbReference type="InterPro" id="IPR032834">
    <property type="entry name" value="NatK-like_C"/>
</dbReference>
<feature type="domain" description="Sensor histidine kinase NatK-like C-terminal" evidence="2">
    <location>
        <begin position="330"/>
        <end position="429"/>
    </location>
</feature>
<keyword evidence="1" id="KW-0812">Transmembrane</keyword>
<gene>
    <name evidence="3" type="ORF">ELLFYP34_01655</name>
</gene>
<feature type="transmembrane region" description="Helical" evidence="1">
    <location>
        <begin position="155"/>
        <end position="181"/>
    </location>
</feature>
<dbReference type="Gene3D" id="3.30.565.10">
    <property type="entry name" value="Histidine kinase-like ATPase, C-terminal domain"/>
    <property type="match status" value="1"/>
</dbReference>
<feature type="transmembrane region" description="Helical" evidence="1">
    <location>
        <begin position="12"/>
        <end position="30"/>
    </location>
</feature>
<feature type="transmembrane region" description="Helical" evidence="1">
    <location>
        <begin position="124"/>
        <end position="143"/>
    </location>
</feature>
<feature type="transmembrane region" description="Helical" evidence="1">
    <location>
        <begin position="64"/>
        <end position="83"/>
    </location>
</feature>
<accession>A0A6N2YQ02</accession>